<dbReference type="EMBL" id="KL584706">
    <property type="protein sequence ID" value="KEQ74811.1"/>
    <property type="molecule type" value="Genomic_DNA"/>
</dbReference>
<accession>A0A074XJU0</accession>
<evidence type="ECO:0008006" key="3">
    <source>
        <dbReference type="Google" id="ProtNLM"/>
    </source>
</evidence>
<proteinExistence type="predicted"/>
<sequence>MEVAHIAAQLALHTLDKPEHDPCLQMAKSPAILRCWTREQVRQIREDSPETVRIRVPHCDVLGLAPIDINKALLSRFSPYYKAAFHRGFSESAQKIFDMNISAVDMHFFKTWLRDGRLTSRWDKLTLEQTIRLYIFADYYDFPALRRTIMTKLVLDKYGDRLNTRFLTHKVQDYLSELPPASPLYQWLAMVWACHNKGYSYSSQAYRLENQTPEEFRNLLHSIRSDGPLPRVCKCCYHPCDYHEHESEQEWEMTCHVHEHVTAKPDPSTYRKSFEIP</sequence>
<dbReference type="SUPFAM" id="SSF54695">
    <property type="entry name" value="POZ domain"/>
    <property type="match status" value="1"/>
</dbReference>
<reference evidence="1 2" key="1">
    <citation type="journal article" date="2014" name="BMC Genomics">
        <title>Genome sequencing of four Aureobasidium pullulans varieties: biotechnological potential, stress tolerance, and description of new species.</title>
        <authorList>
            <person name="Gostin Ar C."/>
            <person name="Ohm R.A."/>
            <person name="Kogej T."/>
            <person name="Sonjak S."/>
            <person name="Turk M."/>
            <person name="Zajc J."/>
            <person name="Zalar P."/>
            <person name="Grube M."/>
            <person name="Sun H."/>
            <person name="Han J."/>
            <person name="Sharma A."/>
            <person name="Chiniquy J."/>
            <person name="Ngan C.Y."/>
            <person name="Lipzen A."/>
            <person name="Barry K."/>
            <person name="Grigoriev I.V."/>
            <person name="Gunde-Cimerman N."/>
        </authorList>
    </citation>
    <scope>NUCLEOTIDE SEQUENCE [LARGE SCALE GENOMIC DNA]</scope>
    <source>
        <strain evidence="1 2">CBS 147.97</strain>
    </source>
</reference>
<protein>
    <recommendedName>
        <fullName evidence="3">BTB domain-containing protein</fullName>
    </recommendedName>
</protein>
<dbReference type="GeneID" id="25413341"/>
<evidence type="ECO:0000313" key="1">
    <source>
        <dbReference type="EMBL" id="KEQ74811.1"/>
    </source>
</evidence>
<dbReference type="AlphaFoldDB" id="A0A074XJU0"/>
<dbReference type="STRING" id="1043004.A0A074XJU0"/>
<dbReference type="RefSeq" id="XP_013429152.1">
    <property type="nucleotide sequence ID" value="XM_013573698.1"/>
</dbReference>
<organism evidence="1 2">
    <name type="scientific">Aureobasidium namibiae CBS 147.97</name>
    <dbReference type="NCBI Taxonomy" id="1043004"/>
    <lineage>
        <taxon>Eukaryota</taxon>
        <taxon>Fungi</taxon>
        <taxon>Dikarya</taxon>
        <taxon>Ascomycota</taxon>
        <taxon>Pezizomycotina</taxon>
        <taxon>Dothideomycetes</taxon>
        <taxon>Dothideomycetidae</taxon>
        <taxon>Dothideales</taxon>
        <taxon>Saccotheciaceae</taxon>
        <taxon>Aureobasidium</taxon>
    </lineage>
</organism>
<dbReference type="Proteomes" id="UP000027730">
    <property type="component" value="Unassembled WGS sequence"/>
</dbReference>
<gene>
    <name evidence="1" type="ORF">M436DRAFT_62253</name>
</gene>
<dbReference type="Gene3D" id="3.30.710.10">
    <property type="entry name" value="Potassium Channel Kv1.1, Chain A"/>
    <property type="match status" value="1"/>
</dbReference>
<dbReference type="HOGENOM" id="CLU_085406_0_0_1"/>
<name>A0A074XJU0_9PEZI</name>
<evidence type="ECO:0000313" key="2">
    <source>
        <dbReference type="Proteomes" id="UP000027730"/>
    </source>
</evidence>
<dbReference type="InterPro" id="IPR011333">
    <property type="entry name" value="SKP1/BTB/POZ_sf"/>
</dbReference>
<dbReference type="OrthoDB" id="194443at2759"/>
<keyword evidence="2" id="KW-1185">Reference proteome</keyword>